<comment type="caution">
    <text evidence="1">The sequence shown here is derived from an EMBL/GenBank/DDBJ whole genome shotgun (WGS) entry which is preliminary data.</text>
</comment>
<dbReference type="OrthoDB" id="2409573at2759"/>
<accession>A0A2I1HS47</accession>
<keyword evidence="2" id="KW-1185">Reference proteome</keyword>
<name>A0A2I1HS47_9GLOM</name>
<reference evidence="1 2" key="1">
    <citation type="submission" date="2015-10" db="EMBL/GenBank/DDBJ databases">
        <title>Genome analyses suggest a sexual origin of heterokaryosis in a supposedly ancient asexual fungus.</title>
        <authorList>
            <person name="Ropars J."/>
            <person name="Sedzielewska K."/>
            <person name="Noel J."/>
            <person name="Charron P."/>
            <person name="Farinelli L."/>
            <person name="Marton T."/>
            <person name="Kruger M."/>
            <person name="Pelin A."/>
            <person name="Brachmann A."/>
            <person name="Corradi N."/>
        </authorList>
    </citation>
    <scope>NUCLEOTIDE SEQUENCE [LARGE SCALE GENOMIC DNA]</scope>
    <source>
        <strain evidence="1 2">A4</strain>
    </source>
</reference>
<evidence type="ECO:0000313" key="1">
    <source>
        <dbReference type="EMBL" id="PKY61633.1"/>
    </source>
</evidence>
<organism evidence="1 2">
    <name type="scientific">Rhizophagus irregularis</name>
    <dbReference type="NCBI Taxonomy" id="588596"/>
    <lineage>
        <taxon>Eukaryota</taxon>
        <taxon>Fungi</taxon>
        <taxon>Fungi incertae sedis</taxon>
        <taxon>Mucoromycota</taxon>
        <taxon>Glomeromycotina</taxon>
        <taxon>Glomeromycetes</taxon>
        <taxon>Glomerales</taxon>
        <taxon>Glomeraceae</taxon>
        <taxon>Rhizophagus</taxon>
    </lineage>
</organism>
<protein>
    <submittedName>
        <fullName evidence="1">Uncharacterized protein</fullName>
    </submittedName>
</protein>
<gene>
    <name evidence="1" type="ORF">RhiirA4_486876</name>
</gene>
<proteinExistence type="predicted"/>
<dbReference type="EMBL" id="LLXI01005633">
    <property type="protein sequence ID" value="PKY61633.1"/>
    <property type="molecule type" value="Genomic_DNA"/>
</dbReference>
<dbReference type="AlphaFoldDB" id="A0A2I1HS47"/>
<sequence>MLVVLTCLHNKLNNNGFGISSNNNGFDTPSNNNGFNTSDNDDEFSTPYDDDGMYFVILKPSVILIATGIIIPDLHFGPFLRNWWHVRSLQENGMKVEQYYPFRIGMKTQVELKNRPFIIRIVQGNKHNNLLPGFFCESLSESNEEVENDPTSAISNLYKRIF</sequence>
<dbReference type="Proteomes" id="UP000234323">
    <property type="component" value="Unassembled WGS sequence"/>
</dbReference>
<evidence type="ECO:0000313" key="2">
    <source>
        <dbReference type="Proteomes" id="UP000234323"/>
    </source>
</evidence>